<evidence type="ECO:0000313" key="1">
    <source>
        <dbReference type="EMBL" id="CAG8682968.1"/>
    </source>
</evidence>
<proteinExistence type="predicted"/>
<dbReference type="AlphaFoldDB" id="A0A9N9HI60"/>
<organism evidence="1 2">
    <name type="scientific">Racocetra fulgida</name>
    <dbReference type="NCBI Taxonomy" id="60492"/>
    <lineage>
        <taxon>Eukaryota</taxon>
        <taxon>Fungi</taxon>
        <taxon>Fungi incertae sedis</taxon>
        <taxon>Mucoromycota</taxon>
        <taxon>Glomeromycotina</taxon>
        <taxon>Glomeromycetes</taxon>
        <taxon>Diversisporales</taxon>
        <taxon>Gigasporaceae</taxon>
        <taxon>Racocetra</taxon>
    </lineage>
</organism>
<gene>
    <name evidence="1" type="ORF">RFULGI_LOCUS9689</name>
</gene>
<sequence>MDNENSDQLFQNYESILQDVLLIVQEQREANNVNWAKAVKKSFEGIDIM</sequence>
<feature type="non-terminal residue" evidence="1">
    <location>
        <position position="49"/>
    </location>
</feature>
<evidence type="ECO:0000313" key="2">
    <source>
        <dbReference type="Proteomes" id="UP000789396"/>
    </source>
</evidence>
<keyword evidence="2" id="KW-1185">Reference proteome</keyword>
<dbReference type="Proteomes" id="UP000789396">
    <property type="component" value="Unassembled WGS sequence"/>
</dbReference>
<dbReference type="EMBL" id="CAJVPZ010017876">
    <property type="protein sequence ID" value="CAG8682968.1"/>
    <property type="molecule type" value="Genomic_DNA"/>
</dbReference>
<accession>A0A9N9HI60</accession>
<reference evidence="1" key="1">
    <citation type="submission" date="2021-06" db="EMBL/GenBank/DDBJ databases">
        <authorList>
            <person name="Kallberg Y."/>
            <person name="Tangrot J."/>
            <person name="Rosling A."/>
        </authorList>
    </citation>
    <scope>NUCLEOTIDE SEQUENCE</scope>
    <source>
        <strain evidence="1">IN212</strain>
    </source>
</reference>
<comment type="caution">
    <text evidence="1">The sequence shown here is derived from an EMBL/GenBank/DDBJ whole genome shotgun (WGS) entry which is preliminary data.</text>
</comment>
<dbReference type="OrthoDB" id="2426082at2759"/>
<name>A0A9N9HI60_9GLOM</name>
<protein>
    <submittedName>
        <fullName evidence="1">2309_t:CDS:1</fullName>
    </submittedName>
</protein>